<name>V4LFH4_EUTSA</name>
<feature type="non-terminal residue" evidence="1">
    <location>
        <position position="1"/>
    </location>
</feature>
<accession>V4LFH4</accession>
<protein>
    <submittedName>
        <fullName evidence="1">Uncharacterized protein</fullName>
    </submittedName>
</protein>
<sequence>ILSLAELCEVLFPTLKVQTLIVELSLFDLLFLVYQGLQYIIPSDDANMFEELLQKLPTLSNNNNVSIVLKRYN</sequence>
<dbReference type="Gramene" id="ESQ38488">
    <property type="protein sequence ID" value="ESQ38488"/>
    <property type="gene ID" value="EUTSA_v100293321mg"/>
</dbReference>
<dbReference type="KEGG" id="eus:EUTSA_v100293321m"/>
<evidence type="ECO:0000313" key="1">
    <source>
        <dbReference type="EMBL" id="ESQ38488.1"/>
    </source>
</evidence>
<evidence type="ECO:0000313" key="2">
    <source>
        <dbReference type="Proteomes" id="UP000030689"/>
    </source>
</evidence>
<organism evidence="1 2">
    <name type="scientific">Eutrema salsugineum</name>
    <name type="common">Saltwater cress</name>
    <name type="synonym">Sisymbrium salsugineum</name>
    <dbReference type="NCBI Taxonomy" id="72664"/>
    <lineage>
        <taxon>Eukaryota</taxon>
        <taxon>Viridiplantae</taxon>
        <taxon>Streptophyta</taxon>
        <taxon>Embryophyta</taxon>
        <taxon>Tracheophyta</taxon>
        <taxon>Spermatophyta</taxon>
        <taxon>Magnoliopsida</taxon>
        <taxon>eudicotyledons</taxon>
        <taxon>Gunneridae</taxon>
        <taxon>Pentapetalae</taxon>
        <taxon>rosids</taxon>
        <taxon>malvids</taxon>
        <taxon>Brassicales</taxon>
        <taxon>Brassicaceae</taxon>
        <taxon>Eutremeae</taxon>
        <taxon>Eutrema</taxon>
    </lineage>
</organism>
<keyword evidence="2" id="KW-1185">Reference proteome</keyword>
<proteinExistence type="predicted"/>
<gene>
    <name evidence="1" type="ORF">EUTSA_v100293321mg</name>
</gene>
<dbReference type="Proteomes" id="UP000030689">
    <property type="component" value="Unassembled WGS sequence"/>
</dbReference>
<dbReference type="AlphaFoldDB" id="V4LFH4"/>
<reference evidence="1 2" key="1">
    <citation type="journal article" date="2013" name="Front. Plant Sci.">
        <title>The Reference Genome of the Halophytic Plant Eutrema salsugineum.</title>
        <authorList>
            <person name="Yang R."/>
            <person name="Jarvis D.E."/>
            <person name="Chen H."/>
            <person name="Beilstein M.A."/>
            <person name="Grimwood J."/>
            <person name="Jenkins J."/>
            <person name="Shu S."/>
            <person name="Prochnik S."/>
            <person name="Xin M."/>
            <person name="Ma C."/>
            <person name="Schmutz J."/>
            <person name="Wing R.A."/>
            <person name="Mitchell-Olds T."/>
            <person name="Schumaker K.S."/>
            <person name="Wang X."/>
        </authorList>
    </citation>
    <scope>NUCLEOTIDE SEQUENCE [LARGE SCALE GENOMIC DNA]</scope>
</reference>
<dbReference type="EMBL" id="KI517537">
    <property type="protein sequence ID" value="ESQ38488.1"/>
    <property type="molecule type" value="Genomic_DNA"/>
</dbReference>